<name>A0A9R0JF17_SPIOL</name>
<dbReference type="SUPFAM" id="SSF53335">
    <property type="entry name" value="S-adenosyl-L-methionine-dependent methyltransferases"/>
    <property type="match status" value="1"/>
</dbReference>
<evidence type="ECO:0000313" key="3">
    <source>
        <dbReference type="RefSeq" id="XP_021866661.1"/>
    </source>
</evidence>
<sequence>MMELRSNKYSCNTATETLEWINAIVDFLKSYKFFFQANVVNFLKDRLWEVVDKDWIDCLKHEPVEHLLQIPSGIIQDHWPASLKSYVLTARLLAFPREQAELEKVFPGMSMTSLNSVLSQGMNPKKKHEVEVLSSVVSCITRKIGAQTVIDVGAGQGYLSLVLAFQYQLPVVAIDASSHHGIVTNVRAERIKKHYAAKLRNSGSARGQPKMPTTMTCHVLSSSMLRSFSNYCCQQDEFDKKEHNGKSSKNTSSRFEIADQLLSSAADSDNGSSLLLAGLHACGDLSVTMLRAFAECKEVKAVISIGCCYNLLSENGCEDSTLNCGFPVSKEVKHMDISLGKNARDLACQSAERWRSLEKDAGIQNFGLHGFRAIFQMVLDRYYPEVLLTSPSIGRQGKALCRQQKKSYPCSLDSSENEISKTTVEMDSSTDGFQCSVADRSGSWVDKYTLFEKFSYSGLRHLGIEPPQDMDLDGLWRECQPSVGIIGPYWSLRAALGPVFETLILLDRLLFLQEQESVEVFMLPIFDPVLSPRNLAIIAQKSST</sequence>
<reference evidence="2" key="1">
    <citation type="journal article" date="2021" name="Nat. Commun.">
        <title>Genomic analyses provide insights into spinach domestication and the genetic basis of agronomic traits.</title>
        <authorList>
            <person name="Cai X."/>
            <person name="Sun X."/>
            <person name="Xu C."/>
            <person name="Sun H."/>
            <person name="Wang X."/>
            <person name="Ge C."/>
            <person name="Zhang Z."/>
            <person name="Wang Q."/>
            <person name="Fei Z."/>
            <person name="Jiao C."/>
            <person name="Wang Q."/>
        </authorList>
    </citation>
    <scope>NUCLEOTIDE SEQUENCE [LARGE SCALE GENOMIC DNA]</scope>
    <source>
        <strain evidence="2">cv. Varoflay</strain>
    </source>
</reference>
<dbReference type="GeneID" id="110805377"/>
<feature type="domain" description="Methyltransferase" evidence="1">
    <location>
        <begin position="125"/>
        <end position="314"/>
    </location>
</feature>
<dbReference type="InterPro" id="IPR025714">
    <property type="entry name" value="Methyltranfer_dom"/>
</dbReference>
<reference evidence="3" key="2">
    <citation type="submission" date="2025-08" db="UniProtKB">
        <authorList>
            <consortium name="RefSeq"/>
        </authorList>
    </citation>
    <scope>IDENTIFICATION</scope>
    <source>
        <tissue evidence="3">Leaf</tissue>
    </source>
</reference>
<dbReference type="PANTHER" id="PTHR12496">
    <property type="entry name" value="CGI-41 METHYLTRANSFERASE"/>
    <property type="match status" value="1"/>
</dbReference>
<keyword evidence="2" id="KW-1185">Reference proteome</keyword>
<accession>A0A9R0JF17</accession>
<evidence type="ECO:0000259" key="1">
    <source>
        <dbReference type="Pfam" id="PF13679"/>
    </source>
</evidence>
<organism evidence="2 3">
    <name type="scientific">Spinacia oleracea</name>
    <name type="common">Spinach</name>
    <dbReference type="NCBI Taxonomy" id="3562"/>
    <lineage>
        <taxon>Eukaryota</taxon>
        <taxon>Viridiplantae</taxon>
        <taxon>Streptophyta</taxon>
        <taxon>Embryophyta</taxon>
        <taxon>Tracheophyta</taxon>
        <taxon>Spermatophyta</taxon>
        <taxon>Magnoliopsida</taxon>
        <taxon>eudicotyledons</taxon>
        <taxon>Gunneridae</taxon>
        <taxon>Pentapetalae</taxon>
        <taxon>Caryophyllales</taxon>
        <taxon>Chenopodiaceae</taxon>
        <taxon>Chenopodioideae</taxon>
        <taxon>Anserineae</taxon>
        <taxon>Spinacia</taxon>
    </lineage>
</organism>
<dbReference type="AlphaFoldDB" id="A0A9R0JF17"/>
<dbReference type="PANTHER" id="PTHR12496:SF0">
    <property type="entry name" value="METHYLTRANSFERASE DOMAIN-CONTAINING PROTEIN"/>
    <property type="match status" value="1"/>
</dbReference>
<dbReference type="InterPro" id="IPR052220">
    <property type="entry name" value="METTL25"/>
</dbReference>
<dbReference type="Pfam" id="PF13679">
    <property type="entry name" value="Methyltransf_32"/>
    <property type="match status" value="1"/>
</dbReference>
<dbReference type="OrthoDB" id="10258156at2759"/>
<dbReference type="Proteomes" id="UP000813463">
    <property type="component" value="Chromosome 4"/>
</dbReference>
<evidence type="ECO:0000313" key="2">
    <source>
        <dbReference type="Proteomes" id="UP000813463"/>
    </source>
</evidence>
<dbReference type="InterPro" id="IPR029063">
    <property type="entry name" value="SAM-dependent_MTases_sf"/>
</dbReference>
<protein>
    <submittedName>
        <fullName evidence="3">Uncharacterized protein isoform X1</fullName>
    </submittedName>
</protein>
<dbReference type="KEGG" id="soe:110805377"/>
<proteinExistence type="predicted"/>
<dbReference type="RefSeq" id="XP_021866661.1">
    <property type="nucleotide sequence ID" value="XM_022010969.2"/>
</dbReference>
<gene>
    <name evidence="3" type="primary">LOC110805377</name>
</gene>